<name>A0A2P2MWB2_RHIMU</name>
<feature type="chain" id="PRO_5015122112" evidence="1">
    <location>
        <begin position="18"/>
        <end position="75"/>
    </location>
</feature>
<organism evidence="2">
    <name type="scientific">Rhizophora mucronata</name>
    <name type="common">Asiatic mangrove</name>
    <dbReference type="NCBI Taxonomy" id="61149"/>
    <lineage>
        <taxon>Eukaryota</taxon>
        <taxon>Viridiplantae</taxon>
        <taxon>Streptophyta</taxon>
        <taxon>Embryophyta</taxon>
        <taxon>Tracheophyta</taxon>
        <taxon>Spermatophyta</taxon>
        <taxon>Magnoliopsida</taxon>
        <taxon>eudicotyledons</taxon>
        <taxon>Gunneridae</taxon>
        <taxon>Pentapetalae</taxon>
        <taxon>rosids</taxon>
        <taxon>fabids</taxon>
        <taxon>Malpighiales</taxon>
        <taxon>Rhizophoraceae</taxon>
        <taxon>Rhizophora</taxon>
    </lineage>
</organism>
<dbReference type="AlphaFoldDB" id="A0A2P2MWB2"/>
<sequence length="75" mass="8729">MLVLYLQHFWLFLHVHSQKVAKKAVRGMQQQSQGTLPFGCQTDSGDTRNQQGCHISLARWIFSRMIRKAEDQLDI</sequence>
<feature type="signal peptide" evidence="1">
    <location>
        <begin position="1"/>
        <end position="17"/>
    </location>
</feature>
<reference evidence="2" key="1">
    <citation type="submission" date="2018-02" db="EMBL/GenBank/DDBJ databases">
        <title>Rhizophora mucronata_Transcriptome.</title>
        <authorList>
            <person name="Meera S.P."/>
            <person name="Sreeshan A."/>
            <person name="Augustine A."/>
        </authorList>
    </citation>
    <scope>NUCLEOTIDE SEQUENCE</scope>
    <source>
        <tissue evidence="2">Leaf</tissue>
    </source>
</reference>
<evidence type="ECO:0000313" key="2">
    <source>
        <dbReference type="EMBL" id="MBX34507.1"/>
    </source>
</evidence>
<proteinExistence type="predicted"/>
<protein>
    <submittedName>
        <fullName evidence="2">Ubiquitin-associated domain-containing protein 2-like</fullName>
    </submittedName>
</protein>
<keyword evidence="1" id="KW-0732">Signal</keyword>
<accession>A0A2P2MWB2</accession>
<dbReference type="EMBL" id="GGEC01054023">
    <property type="protein sequence ID" value="MBX34507.1"/>
    <property type="molecule type" value="Transcribed_RNA"/>
</dbReference>
<evidence type="ECO:0000256" key="1">
    <source>
        <dbReference type="SAM" id="SignalP"/>
    </source>
</evidence>